<dbReference type="AlphaFoldDB" id="A0A2G4SI72"/>
<protein>
    <submittedName>
        <fullName evidence="1">Uncharacterized protein</fullName>
    </submittedName>
</protein>
<name>A0A2G4SI72_RHIZD</name>
<reference evidence="1 2" key="1">
    <citation type="journal article" date="2016" name="Proc. Natl. Acad. Sci. U.S.A.">
        <title>Lipid metabolic changes in an early divergent fungus govern the establishment of a mutualistic symbiosis with endobacteria.</title>
        <authorList>
            <person name="Lastovetsky O.A."/>
            <person name="Gaspar M.L."/>
            <person name="Mondo S.J."/>
            <person name="LaButti K.M."/>
            <person name="Sandor L."/>
            <person name="Grigoriev I.V."/>
            <person name="Henry S.A."/>
            <person name="Pawlowska T.E."/>
        </authorList>
    </citation>
    <scope>NUCLEOTIDE SEQUENCE [LARGE SCALE GENOMIC DNA]</scope>
    <source>
        <strain evidence="1 2">ATCC 52813</strain>
    </source>
</reference>
<evidence type="ECO:0000313" key="1">
    <source>
        <dbReference type="EMBL" id="PHZ08465.1"/>
    </source>
</evidence>
<organism evidence="1 2">
    <name type="scientific">Rhizopus microsporus ATCC 52813</name>
    <dbReference type="NCBI Taxonomy" id="1340429"/>
    <lineage>
        <taxon>Eukaryota</taxon>
        <taxon>Fungi</taxon>
        <taxon>Fungi incertae sedis</taxon>
        <taxon>Mucoromycota</taxon>
        <taxon>Mucoromycotina</taxon>
        <taxon>Mucoromycetes</taxon>
        <taxon>Mucorales</taxon>
        <taxon>Mucorineae</taxon>
        <taxon>Rhizopodaceae</taxon>
        <taxon>Rhizopus</taxon>
    </lineage>
</organism>
<dbReference type="EMBL" id="KZ303864">
    <property type="protein sequence ID" value="PHZ08465.1"/>
    <property type="molecule type" value="Genomic_DNA"/>
</dbReference>
<dbReference type="STRING" id="1340429.A0A2G4SI72"/>
<evidence type="ECO:0000313" key="2">
    <source>
        <dbReference type="Proteomes" id="UP000242254"/>
    </source>
</evidence>
<gene>
    <name evidence="1" type="ORF">RHIMIDRAFT_241486</name>
</gene>
<proteinExistence type="predicted"/>
<accession>A0A2G4SI72</accession>
<keyword evidence="2" id="KW-1185">Reference proteome</keyword>
<dbReference type="RefSeq" id="XP_023462173.1">
    <property type="nucleotide sequence ID" value="XM_023609591.1"/>
</dbReference>
<sequence length="193" mass="22458">MSMRLLNLFIDLFRTAHRGNNISNNQSEQLFTREQVEQIIEKTSRKFNLDRTSEGPQTFQTKSWKSWRTAHPSIYRRASKNLLRTFQKFHRELKRKTVGTLQSAKAEYKEADRLMIVGRAATGLYEECQQFLKPGGSDEQFFHIMEDIRQLAVYSYATSKSTKSEARTMAIKALKLPDSVDVFDEIIIIITQV</sequence>
<dbReference type="GeneID" id="35440581"/>
<dbReference type="Proteomes" id="UP000242254">
    <property type="component" value="Unassembled WGS sequence"/>
</dbReference>